<dbReference type="InterPro" id="IPR051794">
    <property type="entry name" value="PG_Endopeptidase_C40"/>
</dbReference>
<keyword evidence="6" id="KW-1133">Transmembrane helix</keyword>
<accession>A0ABU0E3N3</accession>
<evidence type="ECO:0000256" key="6">
    <source>
        <dbReference type="SAM" id="Phobius"/>
    </source>
</evidence>
<keyword evidence="2" id="KW-0645">Protease</keyword>
<dbReference type="PROSITE" id="PS51935">
    <property type="entry name" value="NLPC_P60"/>
    <property type="match status" value="1"/>
</dbReference>
<evidence type="ECO:0000313" key="8">
    <source>
        <dbReference type="EMBL" id="MDQ0361495.1"/>
    </source>
</evidence>
<dbReference type="EMBL" id="JAUSUR010000004">
    <property type="protein sequence ID" value="MDQ0361495.1"/>
    <property type="molecule type" value="Genomic_DNA"/>
</dbReference>
<gene>
    <name evidence="8" type="ORF">J2S15_002245</name>
</gene>
<dbReference type="Pfam" id="PF00877">
    <property type="entry name" value="NLPC_P60"/>
    <property type="match status" value="1"/>
</dbReference>
<dbReference type="SUPFAM" id="SSF54001">
    <property type="entry name" value="Cysteine proteinases"/>
    <property type="match status" value="1"/>
</dbReference>
<dbReference type="GO" id="GO:0016787">
    <property type="term" value="F:hydrolase activity"/>
    <property type="evidence" value="ECO:0007669"/>
    <property type="project" value="UniProtKB-KW"/>
</dbReference>
<keyword evidence="4" id="KW-0788">Thiol protease</keyword>
<evidence type="ECO:0000313" key="9">
    <source>
        <dbReference type="Proteomes" id="UP001230220"/>
    </source>
</evidence>
<feature type="region of interest" description="Disordered" evidence="5">
    <location>
        <begin position="202"/>
        <end position="238"/>
    </location>
</feature>
<evidence type="ECO:0000256" key="2">
    <source>
        <dbReference type="ARBA" id="ARBA00022670"/>
    </source>
</evidence>
<dbReference type="Proteomes" id="UP001230220">
    <property type="component" value="Unassembled WGS sequence"/>
</dbReference>
<evidence type="ECO:0000256" key="1">
    <source>
        <dbReference type="ARBA" id="ARBA00007074"/>
    </source>
</evidence>
<reference evidence="8 9" key="1">
    <citation type="submission" date="2023-07" db="EMBL/GenBank/DDBJ databases">
        <title>Genomic Encyclopedia of Type Strains, Phase IV (KMG-IV): sequencing the most valuable type-strain genomes for metagenomic binning, comparative biology and taxonomic classification.</title>
        <authorList>
            <person name="Goeker M."/>
        </authorList>
    </citation>
    <scope>NUCLEOTIDE SEQUENCE [LARGE SCALE GENOMIC DNA]</scope>
    <source>
        <strain evidence="8 9">DSM 16784</strain>
    </source>
</reference>
<dbReference type="InterPro" id="IPR038765">
    <property type="entry name" value="Papain-like_cys_pep_sf"/>
</dbReference>
<sequence>MGMKRKRYIIIIIVIVILISIGGYLIFDDYKKNEILDSIVLQFDDELNEVEYGTQDFDTKILVKKVEGKIEKYPDLNTMEVGKKSLVFVVTKDSQKKEFTKTIEIVDTKKPEIRLKEENPIIDIDAQYDVLSNIESVSDPVDGVIEYISKEELDELSEKKRANYYTVSGVIDTSVVDDYEIKVLAVDKNGNSMESVFKVSVKQRENDTENNNQQDAGKPESENQANNNPTNENQNIPVQTKGSIQDVINTALNQIGKPYVTGGRGPDSFDCDGLVLYAFVQNGYSMASSGAYSGYSVGNTLDVAQPGDIIYTENHVSIYLGDGKVIEAVSSAGVRISDRYLYGEPGAWKFLDIRRVR</sequence>
<dbReference type="InterPro" id="IPR013783">
    <property type="entry name" value="Ig-like_fold"/>
</dbReference>
<dbReference type="InterPro" id="IPR000064">
    <property type="entry name" value="NLP_P60_dom"/>
</dbReference>
<feature type="compositionally biased region" description="Low complexity" evidence="5">
    <location>
        <begin position="222"/>
        <end position="235"/>
    </location>
</feature>
<feature type="domain" description="NlpC/P60" evidence="7">
    <location>
        <begin position="241"/>
        <end position="357"/>
    </location>
</feature>
<comment type="similarity">
    <text evidence="1">Belongs to the peptidase C40 family.</text>
</comment>
<dbReference type="PANTHER" id="PTHR47359:SF3">
    <property type="entry name" value="NLP_P60 DOMAIN-CONTAINING PROTEIN-RELATED"/>
    <property type="match status" value="1"/>
</dbReference>
<proteinExistence type="inferred from homology"/>
<evidence type="ECO:0000256" key="3">
    <source>
        <dbReference type="ARBA" id="ARBA00022801"/>
    </source>
</evidence>
<dbReference type="Gene3D" id="3.90.1720.10">
    <property type="entry name" value="endopeptidase domain like (from Nostoc punctiforme)"/>
    <property type="match status" value="1"/>
</dbReference>
<name>A0ABU0E3N3_9FIRM</name>
<dbReference type="PANTHER" id="PTHR47359">
    <property type="entry name" value="PEPTIDOGLYCAN DL-ENDOPEPTIDASE CWLO"/>
    <property type="match status" value="1"/>
</dbReference>
<comment type="caution">
    <text evidence="8">The sequence shown here is derived from an EMBL/GenBank/DDBJ whole genome shotgun (WGS) entry which is preliminary data.</text>
</comment>
<organism evidence="8 9">
    <name type="scientific">Breznakia pachnodae</name>
    <dbReference type="NCBI Taxonomy" id="265178"/>
    <lineage>
        <taxon>Bacteria</taxon>
        <taxon>Bacillati</taxon>
        <taxon>Bacillota</taxon>
        <taxon>Erysipelotrichia</taxon>
        <taxon>Erysipelotrichales</taxon>
        <taxon>Erysipelotrichaceae</taxon>
        <taxon>Breznakia</taxon>
    </lineage>
</organism>
<keyword evidence="3 8" id="KW-0378">Hydrolase</keyword>
<protein>
    <submittedName>
        <fullName evidence="8">Cell wall-associated NlpC family hydrolase</fullName>
    </submittedName>
</protein>
<keyword evidence="9" id="KW-1185">Reference proteome</keyword>
<evidence type="ECO:0000256" key="4">
    <source>
        <dbReference type="ARBA" id="ARBA00022807"/>
    </source>
</evidence>
<keyword evidence="6" id="KW-0472">Membrane</keyword>
<dbReference type="Gene3D" id="2.60.40.10">
    <property type="entry name" value="Immunoglobulins"/>
    <property type="match status" value="1"/>
</dbReference>
<dbReference type="RefSeq" id="WP_307408274.1">
    <property type="nucleotide sequence ID" value="NZ_JAUSUR010000004.1"/>
</dbReference>
<feature type="transmembrane region" description="Helical" evidence="6">
    <location>
        <begin position="7"/>
        <end position="27"/>
    </location>
</feature>
<evidence type="ECO:0000259" key="7">
    <source>
        <dbReference type="PROSITE" id="PS51935"/>
    </source>
</evidence>
<keyword evidence="6" id="KW-0812">Transmembrane</keyword>
<evidence type="ECO:0000256" key="5">
    <source>
        <dbReference type="SAM" id="MobiDB-lite"/>
    </source>
</evidence>